<geneLocation type="plasmid" evidence="1 2">
    <name>pPSEST02</name>
</geneLocation>
<evidence type="ECO:0000313" key="1">
    <source>
        <dbReference type="EMBL" id="AGA88867.1"/>
    </source>
</evidence>
<dbReference type="AlphaFoldDB" id="L0GST9"/>
<keyword evidence="1" id="KW-0614">Plasmid</keyword>
<dbReference type="Proteomes" id="UP000010820">
    <property type="component" value="Plasmid pPSEST02"/>
</dbReference>
<organism evidence="1 2">
    <name type="scientific">Stutzerimonas stutzeri RCH2</name>
    <dbReference type="NCBI Taxonomy" id="644801"/>
    <lineage>
        <taxon>Bacteria</taxon>
        <taxon>Pseudomonadati</taxon>
        <taxon>Pseudomonadota</taxon>
        <taxon>Gammaproteobacteria</taxon>
        <taxon>Pseudomonadales</taxon>
        <taxon>Pseudomonadaceae</taxon>
        <taxon>Stutzerimonas</taxon>
    </lineage>
</organism>
<name>L0GST9_STUST</name>
<dbReference type="PATRIC" id="fig|644801.3.peg.4297"/>
<evidence type="ECO:0000313" key="2">
    <source>
        <dbReference type="Proteomes" id="UP000010820"/>
    </source>
</evidence>
<sequence>MSAFDKLNDAMAEVHQTGWVEFQWPLYEPKLRVTLEKNANIVFIWLGMDGKGRDIGASELLKLMESFE</sequence>
<gene>
    <name evidence="1" type="ORF">Psest_4401</name>
</gene>
<reference evidence="1 2" key="1">
    <citation type="submission" date="2011-10" db="EMBL/GenBank/DDBJ databases">
        <title>Complete sequence of plasmid 2 of Pseudomonas stutzeri RCH2.</title>
        <authorList>
            <consortium name="US DOE Joint Genome Institute"/>
            <person name="Lucas S."/>
            <person name="Han J."/>
            <person name="Lapidus A."/>
            <person name="Cheng J.-F."/>
            <person name="Goodwin L."/>
            <person name="Pitluck S."/>
            <person name="Peters L."/>
            <person name="Ovchinnikova G."/>
            <person name="Zeytun A."/>
            <person name="Lu M."/>
            <person name="Detter J.C."/>
            <person name="Han C."/>
            <person name="Tapia R."/>
            <person name="Land M."/>
            <person name="Hauser L."/>
            <person name="Kyrpides N."/>
            <person name="Ivanova N."/>
            <person name="Pagani I."/>
            <person name="Chakraborty R."/>
            <person name="Arkin A."/>
            <person name="Dehal P."/>
            <person name="Wall J."/>
            <person name="Hazen T."/>
            <person name="Woyke T."/>
        </authorList>
    </citation>
    <scope>NUCLEOTIDE SEQUENCE [LARGE SCALE GENOMIC DNA]</scope>
    <source>
        <strain evidence="1 2">RCH2</strain>
        <plasmid evidence="2">Plasmid pPSEST02</plasmid>
    </source>
</reference>
<accession>L0GST9</accession>
<dbReference type="HOGENOM" id="CLU_2790861_0_0_6"/>
<dbReference type="RefSeq" id="WP_015279017.1">
    <property type="nucleotide sequence ID" value="NC_019938.1"/>
</dbReference>
<dbReference type="EMBL" id="CP003073">
    <property type="protein sequence ID" value="AGA88867.1"/>
    <property type="molecule type" value="Genomic_DNA"/>
</dbReference>
<dbReference type="KEGG" id="psh:Psest_4401"/>
<protein>
    <submittedName>
        <fullName evidence="1">Uncharacterized protein</fullName>
    </submittedName>
</protein>
<proteinExistence type="predicted"/>